<dbReference type="PROSITE" id="PS50127">
    <property type="entry name" value="UBC_2"/>
    <property type="match status" value="1"/>
</dbReference>
<reference evidence="5" key="1">
    <citation type="submission" date="2025-08" db="UniProtKB">
        <authorList>
            <consortium name="RefSeq"/>
        </authorList>
    </citation>
    <scope>IDENTIFICATION</scope>
    <source>
        <tissue evidence="5">Gonads</tissue>
    </source>
</reference>
<feature type="compositionally biased region" description="Basic and acidic residues" evidence="1">
    <location>
        <begin position="184"/>
        <end position="198"/>
    </location>
</feature>
<dbReference type="OrthoDB" id="1158011at2759"/>
<proteinExistence type="predicted"/>
<dbReference type="STRING" id="7574.A0A1S3JVE5"/>
<dbReference type="InterPro" id="IPR016135">
    <property type="entry name" value="UBQ-conjugating_enzyme/RWD"/>
</dbReference>
<accession>A0A1S3JVE5</accession>
<dbReference type="InterPro" id="IPR000608">
    <property type="entry name" value="UBC"/>
</dbReference>
<dbReference type="Proteomes" id="UP000085678">
    <property type="component" value="Unplaced"/>
</dbReference>
<dbReference type="InParanoid" id="A0A1S3JVE5"/>
<dbReference type="CDD" id="cd23799">
    <property type="entry name" value="UBCc_UBE2J"/>
    <property type="match status" value="1"/>
</dbReference>
<dbReference type="RefSeq" id="XP_013414338.1">
    <property type="nucleotide sequence ID" value="XM_013558884.1"/>
</dbReference>
<sequence length="409" mass="44428">MQSQYSLRSPSVKRLMKEAHELSEPTEQYYAQPLEDNLFEWHFTIRGPADTEFEGGIYHGRIVLPPDYPMKPPSIILLTSNGRFEIGKKICLSISGHHPESWQPSWSIRTALLAIIGFMPTHGGGAIGSLDYTADERRVLARKSREFKCQSCGPVNSVLLPPTSASEETAKEAKELASQISFQAEKEKTKETQDRNSNAEDGVPAAETTPNLPQQQQPNFPPFPGFLMPGQLPMNLPPNFMFNPAYGPFGGPYQGNPNLVQSPVAGSQSGGAHPTTTDTSNVQTETQPSSTVNSQNESETAVNASAAGATQAGVTNSGENQSVNSGMNQTTTEEPQTPGLRQRRVNSETTSPAVDTNPVTAEIPVRRRVQREAGGTGSLVLMMILAVALAMLVARRVLLSSEWAPQWRD</sequence>
<name>A0A1S3JVE5_LINAN</name>
<dbReference type="SUPFAM" id="SSF54495">
    <property type="entry name" value="UBC-like"/>
    <property type="match status" value="1"/>
</dbReference>
<feature type="transmembrane region" description="Helical" evidence="2">
    <location>
        <begin position="373"/>
        <end position="394"/>
    </location>
</feature>
<dbReference type="KEGG" id="lak:106176480"/>
<dbReference type="AlphaFoldDB" id="A0A1S3JVE5"/>
<gene>
    <name evidence="5" type="primary">LOC106176480</name>
</gene>
<dbReference type="InterPro" id="IPR050113">
    <property type="entry name" value="Ub_conjugating_enzyme"/>
</dbReference>
<evidence type="ECO:0000313" key="4">
    <source>
        <dbReference type="Proteomes" id="UP000085678"/>
    </source>
</evidence>
<dbReference type="Pfam" id="PF00179">
    <property type="entry name" value="UQ_con"/>
    <property type="match status" value="1"/>
</dbReference>
<evidence type="ECO:0000256" key="1">
    <source>
        <dbReference type="SAM" id="MobiDB-lite"/>
    </source>
</evidence>
<evidence type="ECO:0000259" key="3">
    <source>
        <dbReference type="PROSITE" id="PS50127"/>
    </source>
</evidence>
<feature type="compositionally biased region" description="Polar residues" evidence="1">
    <location>
        <begin position="312"/>
        <end position="335"/>
    </location>
</feature>
<organism evidence="4 5">
    <name type="scientific">Lingula anatina</name>
    <name type="common">Brachiopod</name>
    <name type="synonym">Lingula unguis</name>
    <dbReference type="NCBI Taxonomy" id="7574"/>
    <lineage>
        <taxon>Eukaryota</taxon>
        <taxon>Metazoa</taxon>
        <taxon>Spiralia</taxon>
        <taxon>Lophotrochozoa</taxon>
        <taxon>Brachiopoda</taxon>
        <taxon>Linguliformea</taxon>
        <taxon>Lingulata</taxon>
        <taxon>Lingulida</taxon>
        <taxon>Linguloidea</taxon>
        <taxon>Lingulidae</taxon>
        <taxon>Lingula</taxon>
    </lineage>
</organism>
<evidence type="ECO:0000313" key="5">
    <source>
        <dbReference type="RefSeq" id="XP_013414338.1"/>
    </source>
</evidence>
<feature type="compositionally biased region" description="Polar residues" evidence="1">
    <location>
        <begin position="347"/>
        <end position="357"/>
    </location>
</feature>
<feature type="compositionally biased region" description="Polar residues" evidence="1">
    <location>
        <begin position="274"/>
        <end position="303"/>
    </location>
</feature>
<keyword evidence="2" id="KW-0812">Transmembrane</keyword>
<dbReference type="Gene3D" id="3.10.110.10">
    <property type="entry name" value="Ubiquitin Conjugating Enzyme"/>
    <property type="match status" value="1"/>
</dbReference>
<feature type="compositionally biased region" description="Polar residues" evidence="1">
    <location>
        <begin position="255"/>
        <end position="267"/>
    </location>
</feature>
<keyword evidence="4" id="KW-1185">Reference proteome</keyword>
<dbReference type="PANTHER" id="PTHR24067">
    <property type="entry name" value="UBIQUITIN-CONJUGATING ENZYME E2"/>
    <property type="match status" value="1"/>
</dbReference>
<dbReference type="SMART" id="SM00212">
    <property type="entry name" value="UBCc"/>
    <property type="match status" value="1"/>
</dbReference>
<evidence type="ECO:0000256" key="2">
    <source>
        <dbReference type="SAM" id="Phobius"/>
    </source>
</evidence>
<keyword evidence="2" id="KW-0472">Membrane</keyword>
<protein>
    <submittedName>
        <fullName evidence="5">Ubiquitin-conjugating enzyme E2 J1</fullName>
    </submittedName>
</protein>
<feature type="domain" description="UBC core" evidence="3">
    <location>
        <begin position="10"/>
        <end position="182"/>
    </location>
</feature>
<feature type="region of interest" description="Disordered" evidence="1">
    <location>
        <begin position="253"/>
        <end position="357"/>
    </location>
</feature>
<dbReference type="FunFam" id="3.10.110.10:FF:000086">
    <property type="entry name" value="Ubiquitin-conjugating enzyme E2 J1"/>
    <property type="match status" value="1"/>
</dbReference>
<dbReference type="GeneID" id="106176480"/>
<keyword evidence="2" id="KW-1133">Transmembrane helix</keyword>
<feature type="region of interest" description="Disordered" evidence="1">
    <location>
        <begin position="181"/>
        <end position="226"/>
    </location>
</feature>